<reference evidence="2" key="1">
    <citation type="journal article" date="2016" name="Sci. Rep.">
        <title>Genomics of high molecular weight plasmids isolated from an on-farm biopurification system.</title>
        <authorList>
            <person name="Martini M.C."/>
            <person name="Wibberg D."/>
            <person name="Lozano M."/>
            <person name="Torres Tejerizo G."/>
            <person name="Albicoro F.J."/>
            <person name="Jaenicke S."/>
            <person name="van Elsas J.D."/>
            <person name="Petroni A."/>
            <person name="Garcillan-Barcia M.P."/>
            <person name="de la Cruz F."/>
            <person name="Schluter A."/>
            <person name="Puhler A."/>
            <person name="Pistorio M."/>
            <person name="Lagares A."/>
            <person name="Del Papa M.F."/>
        </authorList>
    </citation>
    <scope>NUCLEOTIDE SEQUENCE</scope>
    <source>
        <plasmid evidence="2">pMC1</plasmid>
    </source>
</reference>
<dbReference type="AlphaFoldDB" id="A0A1A7GDG8"/>
<keyword evidence="1" id="KW-0812">Transmembrane</keyword>
<protein>
    <submittedName>
        <fullName evidence="2">Uncharacterized protein</fullName>
    </submittedName>
</protein>
<organism evidence="2">
    <name type="scientific">biofilter metagenome</name>
    <dbReference type="NCBI Taxonomy" id="1070537"/>
    <lineage>
        <taxon>unclassified sequences</taxon>
        <taxon>metagenomes</taxon>
        <taxon>ecological metagenomes</taxon>
    </lineage>
</organism>
<name>A0A1A7GDG8_9ZZZZ</name>
<feature type="transmembrane region" description="Helical" evidence="1">
    <location>
        <begin position="12"/>
        <end position="32"/>
    </location>
</feature>
<sequence length="95" mass="10721">MAMFWKIIPAWLKYLLAGIVAACIVAGGSYLLGKREGRQQAQTEMLQSDIKAERERAQNDAKLRSLSDYDFCVVSLRRRGLQSADCERLRGVEAE</sequence>
<evidence type="ECO:0000256" key="1">
    <source>
        <dbReference type="SAM" id="Phobius"/>
    </source>
</evidence>
<accession>A0A1A7GDG8</accession>
<gene>
    <name evidence="2" type="ORF">MCM2015_pMC1_46</name>
</gene>
<proteinExistence type="predicted"/>
<evidence type="ECO:0000313" key="2">
    <source>
        <dbReference type="EMBL" id="CVK35487.1"/>
    </source>
</evidence>
<keyword evidence="1" id="KW-0472">Membrane</keyword>
<dbReference type="EMBL" id="LT158601">
    <property type="protein sequence ID" value="CVK35487.1"/>
    <property type="molecule type" value="Genomic_DNA"/>
</dbReference>
<keyword evidence="1" id="KW-1133">Transmembrane helix</keyword>
<geneLocation type="plasmid" evidence="2">
    <name>pMC1</name>
</geneLocation>
<keyword evidence="2" id="KW-0614">Plasmid</keyword>